<dbReference type="Gene3D" id="2.30.110.10">
    <property type="entry name" value="Electron Transport, Fmn-binding Protein, Chain A"/>
    <property type="match status" value="1"/>
</dbReference>
<keyword evidence="5" id="KW-1185">Reference proteome</keyword>
<reference evidence="4 5" key="1">
    <citation type="submission" date="2018-02" db="EMBL/GenBank/DDBJ databases">
        <title>The genomes of Aspergillus section Nigri reveals drivers in fungal speciation.</title>
        <authorList>
            <consortium name="DOE Joint Genome Institute"/>
            <person name="Vesth T.C."/>
            <person name="Nybo J."/>
            <person name="Theobald S."/>
            <person name="Brandl J."/>
            <person name="Frisvad J.C."/>
            <person name="Nielsen K.F."/>
            <person name="Lyhne E.K."/>
            <person name="Kogle M.E."/>
            <person name="Kuo A."/>
            <person name="Riley R."/>
            <person name="Clum A."/>
            <person name="Nolan M."/>
            <person name="Lipzen A."/>
            <person name="Salamov A."/>
            <person name="Henrissat B."/>
            <person name="Wiebenga A."/>
            <person name="De vries R.P."/>
            <person name="Grigoriev I.V."/>
            <person name="Mortensen U.H."/>
            <person name="Andersen M.R."/>
            <person name="Baker S.E."/>
        </authorList>
    </citation>
    <scope>NUCLEOTIDE SEQUENCE [LARGE SCALE GENOMIC DNA]</scope>
    <source>
        <strain evidence="4 5">CBS 313.89</strain>
    </source>
</reference>
<accession>A0A8G1RPE4</accession>
<dbReference type="OrthoDB" id="2015405at2759"/>
<evidence type="ECO:0000313" key="4">
    <source>
        <dbReference type="EMBL" id="RAK74226.1"/>
    </source>
</evidence>
<dbReference type="VEuPathDB" id="FungiDB:BO72DRAFT_488391"/>
<evidence type="ECO:0000313" key="5">
    <source>
        <dbReference type="Proteomes" id="UP000249789"/>
    </source>
</evidence>
<feature type="region of interest" description="Disordered" evidence="2">
    <location>
        <begin position="203"/>
        <end position="274"/>
    </location>
</feature>
<sequence>MPPYSRHMLAAGRTAASSSLLRVLTPVILPYSIPATPTPTVSAKPTSHTITTSKRTLTTSPATHQEEHQEEQEEQTSQIPLPTPPTQQDLSTQIRLLMRQVPYPVAIITSTDPHAHAHTSASPSPSPSHPPSSPTPFRGMTVSSFNTVTLHPTPIISFNVRRPSETLTALQSSGRFLVHLLAPHPRTAALARDFSRGNRRLGIMPAPATGGEPGGEEEEPGTAGYEFAALPPSPVESETVSTSTTNPEDAPPPPLPLLRRRNPSPGSAAHAKDQEKVDDFPFVFECRVLPQSIQVQDHTIVVGRVVRAIARPKHAGEAAATMRDHHVQQDAKDLCLTYADTRFWEMGKEI</sequence>
<evidence type="ECO:0000256" key="2">
    <source>
        <dbReference type="SAM" id="MobiDB-lite"/>
    </source>
</evidence>
<dbReference type="InterPro" id="IPR012349">
    <property type="entry name" value="Split_barrel_FMN-bd"/>
</dbReference>
<dbReference type="Pfam" id="PF01613">
    <property type="entry name" value="Flavin_Reduct"/>
    <property type="match status" value="1"/>
</dbReference>
<feature type="region of interest" description="Disordered" evidence="2">
    <location>
        <begin position="35"/>
        <end position="90"/>
    </location>
</feature>
<dbReference type="InterPro" id="IPR002563">
    <property type="entry name" value="Flavin_Rdtase-like_dom"/>
</dbReference>
<gene>
    <name evidence="4" type="ORF">BO72DRAFT_488391</name>
</gene>
<dbReference type="AlphaFoldDB" id="A0A8G1RPE4"/>
<dbReference type="PANTHER" id="PTHR30466:SF1">
    <property type="entry name" value="FMN REDUCTASE (NADH) RUTF"/>
    <property type="match status" value="1"/>
</dbReference>
<feature type="domain" description="Flavin reductase like" evidence="3">
    <location>
        <begin position="98"/>
        <end position="331"/>
    </location>
</feature>
<dbReference type="GO" id="GO:0042602">
    <property type="term" value="F:riboflavin reductase (NADPH) activity"/>
    <property type="evidence" value="ECO:0007669"/>
    <property type="project" value="TreeGrafter"/>
</dbReference>
<dbReference type="RefSeq" id="XP_040798236.1">
    <property type="nucleotide sequence ID" value="XM_040948041.1"/>
</dbReference>
<feature type="region of interest" description="Disordered" evidence="2">
    <location>
        <begin position="113"/>
        <end position="140"/>
    </location>
</feature>
<dbReference type="PANTHER" id="PTHR30466">
    <property type="entry name" value="FLAVIN REDUCTASE"/>
    <property type="match status" value="1"/>
</dbReference>
<dbReference type="InterPro" id="IPR050268">
    <property type="entry name" value="NADH-dep_flavin_reductase"/>
</dbReference>
<name>A0A8G1RPE4_9EURO</name>
<dbReference type="SMART" id="SM00903">
    <property type="entry name" value="Flavin_Reduct"/>
    <property type="match status" value="1"/>
</dbReference>
<evidence type="ECO:0000259" key="3">
    <source>
        <dbReference type="SMART" id="SM00903"/>
    </source>
</evidence>
<dbReference type="Proteomes" id="UP000249789">
    <property type="component" value="Unassembled WGS sequence"/>
</dbReference>
<proteinExistence type="predicted"/>
<organism evidence="4 5">
    <name type="scientific">Aspergillus fijiensis CBS 313.89</name>
    <dbReference type="NCBI Taxonomy" id="1448319"/>
    <lineage>
        <taxon>Eukaryota</taxon>
        <taxon>Fungi</taxon>
        <taxon>Dikarya</taxon>
        <taxon>Ascomycota</taxon>
        <taxon>Pezizomycotina</taxon>
        <taxon>Eurotiomycetes</taxon>
        <taxon>Eurotiomycetidae</taxon>
        <taxon>Eurotiales</taxon>
        <taxon>Aspergillaceae</taxon>
        <taxon>Aspergillus</taxon>
    </lineage>
</organism>
<dbReference type="GeneID" id="63865374"/>
<protein>
    <recommendedName>
        <fullName evidence="3">Flavin reductase like domain-containing protein</fullName>
    </recommendedName>
</protein>
<dbReference type="EMBL" id="KZ824671">
    <property type="protein sequence ID" value="RAK74226.1"/>
    <property type="molecule type" value="Genomic_DNA"/>
</dbReference>
<dbReference type="GO" id="GO:0010181">
    <property type="term" value="F:FMN binding"/>
    <property type="evidence" value="ECO:0007669"/>
    <property type="project" value="InterPro"/>
</dbReference>
<evidence type="ECO:0000256" key="1">
    <source>
        <dbReference type="ARBA" id="ARBA00023002"/>
    </source>
</evidence>
<feature type="compositionally biased region" description="Low complexity" evidence="2">
    <location>
        <begin position="46"/>
        <end position="63"/>
    </location>
</feature>
<dbReference type="SUPFAM" id="SSF50475">
    <property type="entry name" value="FMN-binding split barrel"/>
    <property type="match status" value="2"/>
</dbReference>
<feature type="compositionally biased region" description="Polar residues" evidence="2">
    <location>
        <begin position="76"/>
        <end position="90"/>
    </location>
</feature>
<feature type="compositionally biased region" description="Pro residues" evidence="2">
    <location>
        <begin position="124"/>
        <end position="134"/>
    </location>
</feature>
<keyword evidence="1" id="KW-0560">Oxidoreductase</keyword>
<feature type="compositionally biased region" description="Low complexity" evidence="2">
    <location>
        <begin position="235"/>
        <end position="248"/>
    </location>
</feature>